<accession>A0A0L0BV18</accession>
<dbReference type="AlphaFoldDB" id="A0A0L0BV18"/>
<reference evidence="2 3" key="1">
    <citation type="journal article" date="2015" name="Nat. Commun.">
        <title>Lucilia cuprina genome unlocks parasitic fly biology to underpin future interventions.</title>
        <authorList>
            <person name="Anstead C.A."/>
            <person name="Korhonen P.K."/>
            <person name="Young N.D."/>
            <person name="Hall R.S."/>
            <person name="Jex A.R."/>
            <person name="Murali S.C."/>
            <person name="Hughes D.S."/>
            <person name="Lee S.F."/>
            <person name="Perry T."/>
            <person name="Stroehlein A.J."/>
            <person name="Ansell B.R."/>
            <person name="Breugelmans B."/>
            <person name="Hofmann A."/>
            <person name="Qu J."/>
            <person name="Dugan S."/>
            <person name="Lee S.L."/>
            <person name="Chao H."/>
            <person name="Dinh H."/>
            <person name="Han Y."/>
            <person name="Doddapaneni H.V."/>
            <person name="Worley K.C."/>
            <person name="Muzny D.M."/>
            <person name="Ioannidis P."/>
            <person name="Waterhouse R.M."/>
            <person name="Zdobnov E.M."/>
            <person name="James P.J."/>
            <person name="Bagnall N.H."/>
            <person name="Kotze A.C."/>
            <person name="Gibbs R.A."/>
            <person name="Richards S."/>
            <person name="Batterham P."/>
            <person name="Gasser R.B."/>
        </authorList>
    </citation>
    <scope>NUCLEOTIDE SEQUENCE [LARGE SCALE GENOMIC DNA]</scope>
    <source>
        <strain evidence="2 3">LS</strain>
        <tissue evidence="2">Full body</tissue>
    </source>
</reference>
<feature type="compositionally biased region" description="Basic and acidic residues" evidence="1">
    <location>
        <begin position="139"/>
        <end position="185"/>
    </location>
</feature>
<protein>
    <submittedName>
        <fullName evidence="2">Uncharacterized protein</fullName>
    </submittedName>
</protein>
<name>A0A0L0BV18_LUCCU</name>
<sequence length="522" mass="56556">MRDVLRERDDGRLGRRVGREVGLAAVRRHRRDRDDRARFAALDQEPDEGGDRQVRAEDVRPEDRLELVDGRLQERGPHRGRARVHERIEAAGEFRRLLDDGFGGGRIRQGHDGGGERLHAEAEVREAEVDEEQLQQSRRPSDHFDVEGGDHPQHPHGAEAHQCHGEADGHADGQRQGGDLKADDRAAEQVREVLGCQVPEGSHEVSLSSSRSVGGRGGVGRTRRLPVDSLGAGPEERVVVAVLAEDLLGTAVFLDLHEGLAHRGVEALGALLVEDVVDTGIPADELVRQGADRLDLLEQVGVLLTAVDPDRATEDGRRGVVVADDGEVGRHGKSELARGAEGADRHDVVGGEDRGDVGVGAQQLERTVVAGALGRGATVRRRDGAGSGIPHRRQEALAADTAGTSGHRQVPDRTVTESEQVLGRHAGAERRGGGLRQHLARAHAAHRPDERRHPLGRDRASRRLPDQRAPRRIGDRPRSAGAPPSRARRPPLHRVHGRRLTPLPTRPARVGPQSCRGARATA</sequence>
<evidence type="ECO:0000313" key="2">
    <source>
        <dbReference type="EMBL" id="KNC23900.1"/>
    </source>
</evidence>
<evidence type="ECO:0000313" key="3">
    <source>
        <dbReference type="Proteomes" id="UP000037069"/>
    </source>
</evidence>
<dbReference type="EMBL" id="JRES01001293">
    <property type="protein sequence ID" value="KNC23900.1"/>
    <property type="molecule type" value="Genomic_DNA"/>
</dbReference>
<feature type="region of interest" description="Disordered" evidence="1">
    <location>
        <begin position="199"/>
        <end position="220"/>
    </location>
</feature>
<feature type="compositionally biased region" description="Basic residues" evidence="1">
    <location>
        <begin position="486"/>
        <end position="499"/>
    </location>
</feature>
<feature type="compositionally biased region" description="Basic and acidic residues" evidence="1">
    <location>
        <begin position="446"/>
        <end position="478"/>
    </location>
</feature>
<feature type="region of interest" description="Disordered" evidence="1">
    <location>
        <begin position="27"/>
        <end position="59"/>
    </location>
</feature>
<evidence type="ECO:0000256" key="1">
    <source>
        <dbReference type="SAM" id="MobiDB-lite"/>
    </source>
</evidence>
<feature type="compositionally biased region" description="Basic and acidic residues" evidence="1">
    <location>
        <begin position="109"/>
        <end position="127"/>
    </location>
</feature>
<comment type="caution">
    <text evidence="2">The sequence shown here is derived from an EMBL/GenBank/DDBJ whole genome shotgun (WGS) entry which is preliminary data.</text>
</comment>
<organism evidence="2 3">
    <name type="scientific">Lucilia cuprina</name>
    <name type="common">Green bottle fly</name>
    <name type="synonym">Australian sheep blowfly</name>
    <dbReference type="NCBI Taxonomy" id="7375"/>
    <lineage>
        <taxon>Eukaryota</taxon>
        <taxon>Metazoa</taxon>
        <taxon>Ecdysozoa</taxon>
        <taxon>Arthropoda</taxon>
        <taxon>Hexapoda</taxon>
        <taxon>Insecta</taxon>
        <taxon>Pterygota</taxon>
        <taxon>Neoptera</taxon>
        <taxon>Endopterygota</taxon>
        <taxon>Diptera</taxon>
        <taxon>Brachycera</taxon>
        <taxon>Muscomorpha</taxon>
        <taxon>Oestroidea</taxon>
        <taxon>Calliphoridae</taxon>
        <taxon>Luciliinae</taxon>
        <taxon>Lucilia</taxon>
    </lineage>
</organism>
<feature type="region of interest" description="Disordered" evidence="1">
    <location>
        <begin position="331"/>
        <end position="356"/>
    </location>
</feature>
<feature type="region of interest" description="Disordered" evidence="1">
    <location>
        <begin position="379"/>
        <end position="522"/>
    </location>
</feature>
<gene>
    <name evidence="2" type="ORF">FF38_07165</name>
</gene>
<proteinExistence type="predicted"/>
<feature type="compositionally biased region" description="Basic and acidic residues" evidence="1">
    <location>
        <begin position="49"/>
        <end position="59"/>
    </location>
</feature>
<feature type="region of interest" description="Disordered" evidence="1">
    <location>
        <begin position="99"/>
        <end position="185"/>
    </location>
</feature>
<dbReference type="Proteomes" id="UP000037069">
    <property type="component" value="Unassembled WGS sequence"/>
</dbReference>
<keyword evidence="3" id="KW-1185">Reference proteome</keyword>